<evidence type="ECO:0000256" key="20">
    <source>
        <dbReference type="PIRSR" id="PIRSR000732-3"/>
    </source>
</evidence>
<evidence type="ECO:0000256" key="12">
    <source>
        <dbReference type="ARBA" id="ARBA00022683"/>
    </source>
</evidence>
<dbReference type="Gene3D" id="1.10.274.10">
    <property type="entry name" value="PtsI, HPr-binding domain"/>
    <property type="match status" value="1"/>
</dbReference>
<comment type="function">
    <text evidence="3 17">General (non sugar-specific) component of the phosphoenolpyruvate-dependent sugar phosphotransferase system (sugar PTS). This major carbohydrate active-transport system catalyzes the phosphorylation of incoming sugar substrates concomitantly with their translocation across the cell membrane. Enzyme I transfers the phosphoryl group from phosphoenolpyruvate (PEP) to the phosphoryl carrier protein (HPr).</text>
</comment>
<feature type="binding site" evidence="19">
    <location>
        <position position="329"/>
    </location>
    <ligand>
        <name>phosphoenolpyruvate</name>
        <dbReference type="ChEBI" id="CHEBI:58702"/>
    </ligand>
</feature>
<evidence type="ECO:0000313" key="25">
    <source>
        <dbReference type="EMBL" id="SKA98743.1"/>
    </source>
</evidence>
<feature type="domain" description="PEP-utilising enzyme C-terminal" evidence="23">
    <location>
        <begin position="251"/>
        <end position="534"/>
    </location>
</feature>
<evidence type="ECO:0000256" key="9">
    <source>
        <dbReference type="ARBA" id="ARBA00022490"/>
    </source>
</evidence>
<dbReference type="InterPro" id="IPR015813">
    <property type="entry name" value="Pyrv/PenolPyrv_kinase-like_dom"/>
</dbReference>
<feature type="coiled-coil region" evidence="21">
    <location>
        <begin position="226"/>
        <end position="256"/>
    </location>
</feature>
<dbReference type="GO" id="GO:0009401">
    <property type="term" value="P:phosphoenolpyruvate-dependent sugar phosphotransferase system"/>
    <property type="evidence" value="ECO:0007669"/>
    <property type="project" value="UniProtKB-KW"/>
</dbReference>
<dbReference type="InterPro" id="IPR040442">
    <property type="entry name" value="Pyrv_kinase-like_dom_sf"/>
</dbReference>
<evidence type="ECO:0000259" key="22">
    <source>
        <dbReference type="Pfam" id="PF00391"/>
    </source>
</evidence>
<dbReference type="InterPro" id="IPR008279">
    <property type="entry name" value="PEP-util_enz_mobile_dom"/>
</dbReference>
<evidence type="ECO:0000256" key="4">
    <source>
        <dbReference type="ARBA" id="ARBA00004496"/>
    </source>
</evidence>
<dbReference type="Proteomes" id="UP000190105">
    <property type="component" value="Unassembled WGS sequence"/>
</dbReference>
<dbReference type="AlphaFoldDB" id="A0A1T4YAM2"/>
<keyword evidence="13 17" id="KW-0479">Metal-binding</keyword>
<feature type="binding site" evidence="19">
    <location>
        <position position="293"/>
    </location>
    <ligand>
        <name>phosphoenolpyruvate</name>
        <dbReference type="ChEBI" id="CHEBI:58702"/>
    </ligand>
</feature>
<evidence type="ECO:0000256" key="13">
    <source>
        <dbReference type="ARBA" id="ARBA00022723"/>
    </source>
</evidence>
<dbReference type="Pfam" id="PF05524">
    <property type="entry name" value="PEP-utilisers_N"/>
    <property type="match status" value="1"/>
</dbReference>
<dbReference type="Pfam" id="PF02896">
    <property type="entry name" value="PEP-utilizers_C"/>
    <property type="match status" value="1"/>
</dbReference>
<feature type="domain" description="Phosphotransferase system enzyme I N-terminal" evidence="24">
    <location>
        <begin position="3"/>
        <end position="124"/>
    </location>
</feature>
<dbReference type="Pfam" id="PF00391">
    <property type="entry name" value="PEP-utilizers"/>
    <property type="match status" value="1"/>
</dbReference>
<evidence type="ECO:0000256" key="2">
    <source>
        <dbReference type="ARBA" id="ARBA00001946"/>
    </source>
</evidence>
<feature type="binding site" evidence="20">
    <location>
        <position position="452"/>
    </location>
    <ligand>
        <name>Mg(2+)</name>
        <dbReference type="ChEBI" id="CHEBI:18420"/>
    </ligand>
</feature>
<evidence type="ECO:0000256" key="7">
    <source>
        <dbReference type="ARBA" id="ARBA00016544"/>
    </source>
</evidence>
<comment type="cofactor">
    <cofactor evidence="2 17 20">
        <name>Mg(2+)</name>
        <dbReference type="ChEBI" id="CHEBI:18420"/>
    </cofactor>
</comment>
<evidence type="ECO:0000256" key="15">
    <source>
        <dbReference type="ARBA" id="ARBA00022842"/>
    </source>
</evidence>
<evidence type="ECO:0000256" key="1">
    <source>
        <dbReference type="ARBA" id="ARBA00000683"/>
    </source>
</evidence>
<dbReference type="InterPro" id="IPR023151">
    <property type="entry name" value="PEP_util_CS"/>
</dbReference>
<dbReference type="GO" id="GO:0008965">
    <property type="term" value="F:phosphoenolpyruvate-protein phosphotransferase activity"/>
    <property type="evidence" value="ECO:0007669"/>
    <property type="project" value="UniProtKB-EC"/>
</dbReference>
<keyword evidence="9 17" id="KW-0963">Cytoplasm</keyword>
<dbReference type="PROSITE" id="PS00370">
    <property type="entry name" value="PEP_ENZYMES_PHOS_SITE"/>
    <property type="match status" value="1"/>
</dbReference>
<reference evidence="26" key="1">
    <citation type="submission" date="2017-02" db="EMBL/GenBank/DDBJ databases">
        <authorList>
            <person name="Varghese N."/>
            <person name="Submissions S."/>
        </authorList>
    </citation>
    <scope>NUCLEOTIDE SEQUENCE [LARGE SCALE GENOMIC DNA]</scope>
    <source>
        <strain evidence="26">USBA 833</strain>
    </source>
</reference>
<dbReference type="PANTHER" id="PTHR46244">
    <property type="entry name" value="PHOSPHOENOLPYRUVATE-PROTEIN PHOSPHOTRANSFERASE"/>
    <property type="match status" value="1"/>
</dbReference>
<dbReference type="EC" id="2.7.3.9" evidence="6 17"/>
<evidence type="ECO:0000256" key="3">
    <source>
        <dbReference type="ARBA" id="ARBA00002728"/>
    </source>
</evidence>
<protein>
    <recommendedName>
        <fullName evidence="7 17">Phosphoenolpyruvate-protein phosphotransferase</fullName>
        <ecNumber evidence="6 17">2.7.3.9</ecNumber>
    </recommendedName>
    <alternativeName>
        <fullName evidence="16 17">Phosphotransferase system, enzyme I</fullName>
    </alternativeName>
</protein>
<keyword evidence="26" id="KW-1185">Reference proteome</keyword>
<feature type="coiled-coil region" evidence="21">
    <location>
        <begin position="24"/>
        <end position="62"/>
    </location>
</feature>
<dbReference type="Gene3D" id="3.20.20.60">
    <property type="entry name" value="Phosphoenolpyruvate-binding domains"/>
    <property type="match status" value="1"/>
</dbReference>
<dbReference type="SUPFAM" id="SSF51621">
    <property type="entry name" value="Phosphoenolpyruvate/pyruvate domain"/>
    <property type="match status" value="1"/>
</dbReference>
<dbReference type="NCBIfam" id="TIGR01417">
    <property type="entry name" value="PTS_I_fam"/>
    <property type="match status" value="1"/>
</dbReference>
<dbReference type="InterPro" id="IPR050499">
    <property type="entry name" value="PEP-utilizing_PTS_enzyme"/>
</dbReference>
<feature type="active site" description="Tele-phosphohistidine intermediate" evidence="18">
    <location>
        <position position="186"/>
    </location>
</feature>
<dbReference type="InterPro" id="IPR006318">
    <property type="entry name" value="PTS_EI-like"/>
</dbReference>
<dbReference type="InterPro" id="IPR036618">
    <property type="entry name" value="PtsI_HPr-bd_sf"/>
</dbReference>
<evidence type="ECO:0000256" key="18">
    <source>
        <dbReference type="PIRSR" id="PIRSR000732-1"/>
    </source>
</evidence>
<comment type="similarity">
    <text evidence="5 17">Belongs to the PEP-utilizing enzyme family.</text>
</comment>
<gene>
    <name evidence="25" type="ORF">SAMN05443428_1316</name>
</gene>
<dbReference type="InterPro" id="IPR000121">
    <property type="entry name" value="PEP_util_C"/>
</dbReference>
<keyword evidence="15 17" id="KW-0460">Magnesium</keyword>
<dbReference type="SUPFAM" id="SSF52009">
    <property type="entry name" value="Phosphohistidine domain"/>
    <property type="match status" value="1"/>
</dbReference>
<keyword evidence="21" id="KW-0175">Coiled coil</keyword>
<keyword evidence="8 17" id="KW-0813">Transport</keyword>
<keyword evidence="12 17" id="KW-0598">Phosphotransferase system</keyword>
<comment type="subcellular location">
    <subcellularLocation>
        <location evidence="4 17">Cytoplasm</location>
    </subcellularLocation>
</comment>
<evidence type="ECO:0000256" key="6">
    <source>
        <dbReference type="ARBA" id="ARBA00012232"/>
    </source>
</evidence>
<dbReference type="STRING" id="1147123.SAMN05443428_1316"/>
<evidence type="ECO:0000256" key="14">
    <source>
        <dbReference type="ARBA" id="ARBA00022777"/>
    </source>
</evidence>
<dbReference type="GO" id="GO:0005737">
    <property type="term" value="C:cytoplasm"/>
    <property type="evidence" value="ECO:0007669"/>
    <property type="project" value="UniProtKB-SubCell"/>
</dbReference>
<dbReference type="SUPFAM" id="SSF47831">
    <property type="entry name" value="Enzyme I of the PEP:sugar phosphotransferase system HPr-binding (sub)domain"/>
    <property type="match status" value="1"/>
</dbReference>
<evidence type="ECO:0000259" key="24">
    <source>
        <dbReference type="Pfam" id="PF05524"/>
    </source>
</evidence>
<comment type="catalytic activity">
    <reaction evidence="1 17">
        <text>L-histidyl-[protein] + phosphoenolpyruvate = N(pros)-phospho-L-histidyl-[protein] + pyruvate</text>
        <dbReference type="Rhea" id="RHEA:23880"/>
        <dbReference type="Rhea" id="RHEA-COMP:9745"/>
        <dbReference type="Rhea" id="RHEA-COMP:9746"/>
        <dbReference type="ChEBI" id="CHEBI:15361"/>
        <dbReference type="ChEBI" id="CHEBI:29979"/>
        <dbReference type="ChEBI" id="CHEBI:58702"/>
        <dbReference type="ChEBI" id="CHEBI:64837"/>
        <dbReference type="EC" id="2.7.3.9"/>
    </reaction>
</comment>
<feature type="binding site" evidence="19">
    <location>
        <begin position="451"/>
        <end position="452"/>
    </location>
    <ligand>
        <name>phosphoenolpyruvate</name>
        <dbReference type="ChEBI" id="CHEBI:58702"/>
    </ligand>
</feature>
<dbReference type="PROSITE" id="PS00742">
    <property type="entry name" value="PEP_ENZYMES_2"/>
    <property type="match status" value="1"/>
</dbReference>
<organism evidence="25 26">
    <name type="scientific">Caloramator quimbayensis</name>
    <dbReference type="NCBI Taxonomy" id="1147123"/>
    <lineage>
        <taxon>Bacteria</taxon>
        <taxon>Bacillati</taxon>
        <taxon>Bacillota</taxon>
        <taxon>Clostridia</taxon>
        <taxon>Eubacteriales</taxon>
        <taxon>Clostridiaceae</taxon>
        <taxon>Caloramator</taxon>
    </lineage>
</organism>
<dbReference type="GO" id="GO:0016301">
    <property type="term" value="F:kinase activity"/>
    <property type="evidence" value="ECO:0007669"/>
    <property type="project" value="UniProtKB-KW"/>
</dbReference>
<sequence length="537" mass="60341">MKKGIPSSKGYAIGYVYLKKDEEIDLNEKKFTSIEEEIQRLNESVEKSKYQLEEIKKKAEESIGKSGAEIFSAHIMLLEDEEFIGAMKKIIEDEKVIAEQSVDKAANTFAEMFSLMDDSYMKERAADIRDIGKRLIKNLSGKEDDAAEFKENTVIVAHDLTPSDTAQLDKEKVCAFLTDIGGFTSHSSILARTLEIPCVVGMNDITTSVKTGDKIIVDGTEGIAIINPDEETLKKYEKLKEEYENEKLKLRRLINVDAVTKSGKRVIVAGNIGSPKDVDKVLEVGGEGIGLFRTEFLFMGKDDFPTEQEQFEAYKYVASKMGDRQVVIRTLDIGGDKSLPYLDMPKELNPFLGYRAIRLCLDNKPLFKTQLRAILRASAFGKIGIMFPMISGLEEFLKAKEILQECKEELRKENINFDDNIEVGIMVEIPSAALAAEELAKHVDFFSIGTNDLIQYTIAVDRMNEKVSYLYNPMHPAVLRLIEMTINAAHKEGKWCGMCGEMAGDERAIPKLLELGLDEFSMSPSSILRAKEIIINW</sequence>
<dbReference type="InterPro" id="IPR036637">
    <property type="entry name" value="Phosphohistidine_dom_sf"/>
</dbReference>
<feature type="binding site" evidence="20">
    <location>
        <position position="428"/>
    </location>
    <ligand>
        <name>Mg(2+)</name>
        <dbReference type="ChEBI" id="CHEBI:18420"/>
    </ligand>
</feature>
<evidence type="ECO:0000256" key="16">
    <source>
        <dbReference type="ARBA" id="ARBA00033235"/>
    </source>
</evidence>
<evidence type="ECO:0000259" key="23">
    <source>
        <dbReference type="Pfam" id="PF02896"/>
    </source>
</evidence>
<evidence type="ECO:0000256" key="5">
    <source>
        <dbReference type="ARBA" id="ARBA00007837"/>
    </source>
</evidence>
<evidence type="ECO:0000256" key="8">
    <source>
        <dbReference type="ARBA" id="ARBA00022448"/>
    </source>
</evidence>
<proteinExistence type="inferred from homology"/>
<dbReference type="GO" id="GO:0046872">
    <property type="term" value="F:metal ion binding"/>
    <property type="evidence" value="ECO:0007669"/>
    <property type="project" value="UniProtKB-KW"/>
</dbReference>
<dbReference type="InterPro" id="IPR008731">
    <property type="entry name" value="PTS_EIN"/>
</dbReference>
<evidence type="ECO:0000256" key="17">
    <source>
        <dbReference type="PIRNR" id="PIRNR000732"/>
    </source>
</evidence>
<dbReference type="PRINTS" id="PR01736">
    <property type="entry name" value="PHPHTRNFRASE"/>
</dbReference>
<evidence type="ECO:0000256" key="21">
    <source>
        <dbReference type="SAM" id="Coils"/>
    </source>
</evidence>
<dbReference type="InterPro" id="IPR024692">
    <property type="entry name" value="PTS_EI"/>
</dbReference>
<dbReference type="EMBL" id="FUYH01000031">
    <property type="protein sequence ID" value="SKA98743.1"/>
    <property type="molecule type" value="Genomic_DNA"/>
</dbReference>
<evidence type="ECO:0000256" key="10">
    <source>
        <dbReference type="ARBA" id="ARBA00022597"/>
    </source>
</evidence>
<keyword evidence="25" id="KW-0670">Pyruvate</keyword>
<keyword evidence="10 17" id="KW-0762">Sugar transport</keyword>
<dbReference type="Gene3D" id="3.50.30.10">
    <property type="entry name" value="Phosphohistidine domain"/>
    <property type="match status" value="1"/>
</dbReference>
<feature type="domain" description="PEP-utilising enzyme mobile" evidence="22">
    <location>
        <begin position="149"/>
        <end position="222"/>
    </location>
</feature>
<accession>A0A1T4YAM2</accession>
<dbReference type="PIRSF" id="PIRSF000732">
    <property type="entry name" value="PTS_enzyme_I"/>
    <property type="match status" value="1"/>
</dbReference>
<evidence type="ECO:0000313" key="26">
    <source>
        <dbReference type="Proteomes" id="UP000190105"/>
    </source>
</evidence>
<keyword evidence="14 17" id="KW-0418">Kinase</keyword>
<dbReference type="InterPro" id="IPR018274">
    <property type="entry name" value="PEP_util_AS"/>
</dbReference>
<dbReference type="RefSeq" id="WP_078697597.1">
    <property type="nucleotide sequence ID" value="NZ_FUYH01000031.1"/>
</dbReference>
<name>A0A1T4YAM2_9CLOT</name>
<dbReference type="PANTHER" id="PTHR46244:SF3">
    <property type="entry name" value="PHOSPHOENOLPYRUVATE-PROTEIN PHOSPHOTRANSFERASE"/>
    <property type="match status" value="1"/>
</dbReference>
<evidence type="ECO:0000256" key="19">
    <source>
        <dbReference type="PIRSR" id="PIRSR000732-2"/>
    </source>
</evidence>
<keyword evidence="11 17" id="KW-0808">Transferase</keyword>
<dbReference type="OrthoDB" id="9765468at2"/>
<evidence type="ECO:0000256" key="11">
    <source>
        <dbReference type="ARBA" id="ARBA00022679"/>
    </source>
</evidence>
<feature type="active site" description="Proton donor" evidence="18">
    <location>
        <position position="499"/>
    </location>
</feature>
<feature type="binding site" evidence="19">
    <location>
        <position position="462"/>
    </location>
    <ligand>
        <name>phosphoenolpyruvate</name>
        <dbReference type="ChEBI" id="CHEBI:58702"/>
    </ligand>
</feature>